<keyword evidence="3" id="KW-1185">Reference proteome</keyword>
<feature type="transmembrane region" description="Helical" evidence="1">
    <location>
        <begin position="466"/>
        <end position="487"/>
    </location>
</feature>
<keyword evidence="1" id="KW-0812">Transmembrane</keyword>
<dbReference type="KEGG" id="jre:108999057"/>
<dbReference type="InterPro" id="IPR026961">
    <property type="entry name" value="PGG_dom"/>
</dbReference>
<evidence type="ECO:0000259" key="2">
    <source>
        <dbReference type="Pfam" id="PF13962"/>
    </source>
</evidence>
<proteinExistence type="predicted"/>
<dbReference type="GeneID" id="108999057"/>
<reference evidence="4" key="1">
    <citation type="submission" date="2025-08" db="UniProtKB">
        <authorList>
            <consortium name="RefSeq"/>
        </authorList>
    </citation>
    <scope>IDENTIFICATION</scope>
    <source>
        <tissue evidence="4">Leaves</tissue>
    </source>
</reference>
<dbReference type="InParanoid" id="A0A6P9EGJ7"/>
<dbReference type="PANTHER" id="PTHR24177">
    <property type="entry name" value="CASKIN"/>
    <property type="match status" value="1"/>
</dbReference>
<dbReference type="InterPro" id="IPR036770">
    <property type="entry name" value="Ankyrin_rpt-contain_sf"/>
</dbReference>
<keyword evidence="1" id="KW-1133">Transmembrane helix</keyword>
<dbReference type="PANTHER" id="PTHR24177:SF292">
    <property type="entry name" value="ANKYRIN REPEAT FAMILY PROTEIN-RELATED"/>
    <property type="match status" value="1"/>
</dbReference>
<dbReference type="Pfam" id="PF13962">
    <property type="entry name" value="PGG"/>
    <property type="match status" value="1"/>
</dbReference>
<gene>
    <name evidence="4" type="primary">LOC108999057</name>
</gene>
<dbReference type="Gene3D" id="1.25.40.20">
    <property type="entry name" value="Ankyrin repeat-containing domain"/>
    <property type="match status" value="1"/>
</dbReference>
<feature type="transmembrane region" description="Helical" evidence="1">
    <location>
        <begin position="380"/>
        <end position="403"/>
    </location>
</feature>
<dbReference type="OrthoDB" id="963908at2759"/>
<name>A0A6P9EGJ7_JUGRE</name>
<protein>
    <submittedName>
        <fullName evidence="4">Ankyrin repeat-containing protein ITN1-like</fullName>
    </submittedName>
</protein>
<dbReference type="GO" id="GO:0016020">
    <property type="term" value="C:membrane"/>
    <property type="evidence" value="ECO:0000318"/>
    <property type="project" value="GO_Central"/>
</dbReference>
<dbReference type="SUPFAM" id="SSF48403">
    <property type="entry name" value="Ankyrin repeat"/>
    <property type="match status" value="1"/>
</dbReference>
<accession>A0A6P9EGJ7</accession>
<sequence>MIPEQLELKNNQNCTALFYAAQSDIVIIAEVIVKKNNNLPLIPKDDIQSLPLYEAIKTGNRDMVSYLYFVTHIQDLASQDHINLLNTTISTDLYDTAHKILDTLKLEPGEKELLWKPLEMLARKPSEIGNKSQPSVSWKRCLNSCFRGRFCNKALMQASAHQLVDLLEELRDDKNFSSTAAADKHMMKLLVEAAKVGNLEFLIILIRSYPDLIWQVDEGYGSLFHVAIKHRQERVFNLIYEIGVLKDNLASLYAEGNKSMLHLAGELPSTDRLNIVSGAALQMQRELLWFQEIEKIVPKSLYRVKYEDINSGQKQKTPREIFMKNHEDLQKKGEKWMKNTANSCMLVATLIATLVFPAAFTIPGGNNEDTGIPIFMESNWFTVFFVSDAVAMLFSSSSILIFLTILTSRYTEKDFLVSLPRRLALGLATLLISIIGMMIAFTAAYFLVFKSKCFDPYNCCGGYCPNLFVCYPRLWPLVGYILLSILFK</sequence>
<dbReference type="AlphaFoldDB" id="A0A6P9EGJ7"/>
<evidence type="ECO:0000313" key="3">
    <source>
        <dbReference type="Proteomes" id="UP000235220"/>
    </source>
</evidence>
<feature type="domain" description="PGG" evidence="2">
    <location>
        <begin position="334"/>
        <end position="447"/>
    </location>
</feature>
<keyword evidence="1" id="KW-0472">Membrane</keyword>
<dbReference type="RefSeq" id="XP_035541967.1">
    <property type="nucleotide sequence ID" value="XM_035686074.1"/>
</dbReference>
<feature type="transmembrane region" description="Helical" evidence="1">
    <location>
        <begin position="423"/>
        <end position="446"/>
    </location>
</feature>
<organism evidence="3 4">
    <name type="scientific">Juglans regia</name>
    <name type="common">English walnut</name>
    <dbReference type="NCBI Taxonomy" id="51240"/>
    <lineage>
        <taxon>Eukaryota</taxon>
        <taxon>Viridiplantae</taxon>
        <taxon>Streptophyta</taxon>
        <taxon>Embryophyta</taxon>
        <taxon>Tracheophyta</taxon>
        <taxon>Spermatophyta</taxon>
        <taxon>Magnoliopsida</taxon>
        <taxon>eudicotyledons</taxon>
        <taxon>Gunneridae</taxon>
        <taxon>Pentapetalae</taxon>
        <taxon>rosids</taxon>
        <taxon>fabids</taxon>
        <taxon>Fagales</taxon>
        <taxon>Juglandaceae</taxon>
        <taxon>Juglans</taxon>
    </lineage>
</organism>
<evidence type="ECO:0000313" key="4">
    <source>
        <dbReference type="RefSeq" id="XP_035541967.1"/>
    </source>
</evidence>
<dbReference type="Proteomes" id="UP000235220">
    <property type="component" value="Chromosome 15"/>
</dbReference>
<feature type="transmembrane region" description="Helical" evidence="1">
    <location>
        <begin position="340"/>
        <end position="360"/>
    </location>
</feature>
<evidence type="ECO:0000256" key="1">
    <source>
        <dbReference type="SAM" id="Phobius"/>
    </source>
</evidence>